<evidence type="ECO:0000256" key="1">
    <source>
        <dbReference type="SAM" id="SignalP"/>
    </source>
</evidence>
<dbReference type="AlphaFoldDB" id="A0AAD3DK77"/>
<evidence type="ECO:0000313" key="2">
    <source>
        <dbReference type="EMBL" id="GFR42158.1"/>
    </source>
</evidence>
<feature type="signal peptide" evidence="1">
    <location>
        <begin position="1"/>
        <end position="30"/>
    </location>
</feature>
<gene>
    <name evidence="2" type="ORF">Agub_g3010</name>
</gene>
<organism evidence="2 3">
    <name type="scientific">Astrephomene gubernaculifera</name>
    <dbReference type="NCBI Taxonomy" id="47775"/>
    <lineage>
        <taxon>Eukaryota</taxon>
        <taxon>Viridiplantae</taxon>
        <taxon>Chlorophyta</taxon>
        <taxon>core chlorophytes</taxon>
        <taxon>Chlorophyceae</taxon>
        <taxon>CS clade</taxon>
        <taxon>Chlamydomonadales</taxon>
        <taxon>Astrephomenaceae</taxon>
        <taxon>Astrephomene</taxon>
    </lineage>
</organism>
<reference evidence="2 3" key="1">
    <citation type="journal article" date="2021" name="Sci. Rep.">
        <title>Genome sequencing of the multicellular alga Astrephomene provides insights into convergent evolution of germ-soma differentiation.</title>
        <authorList>
            <person name="Yamashita S."/>
            <person name="Yamamoto K."/>
            <person name="Matsuzaki R."/>
            <person name="Suzuki S."/>
            <person name="Yamaguchi H."/>
            <person name="Hirooka S."/>
            <person name="Minakuchi Y."/>
            <person name="Miyagishima S."/>
            <person name="Kawachi M."/>
            <person name="Toyoda A."/>
            <person name="Nozaki H."/>
        </authorList>
    </citation>
    <scope>NUCLEOTIDE SEQUENCE [LARGE SCALE GENOMIC DNA]</scope>
    <source>
        <strain evidence="2 3">NIES-4017</strain>
    </source>
</reference>
<proteinExistence type="predicted"/>
<keyword evidence="3" id="KW-1185">Reference proteome</keyword>
<comment type="caution">
    <text evidence="2">The sequence shown here is derived from an EMBL/GenBank/DDBJ whole genome shotgun (WGS) entry which is preliminary data.</text>
</comment>
<evidence type="ECO:0000313" key="3">
    <source>
        <dbReference type="Proteomes" id="UP001054857"/>
    </source>
</evidence>
<feature type="chain" id="PRO_5041997550" evidence="1">
    <location>
        <begin position="31"/>
        <end position="168"/>
    </location>
</feature>
<dbReference type="EMBL" id="BMAR01000002">
    <property type="protein sequence ID" value="GFR42158.1"/>
    <property type="molecule type" value="Genomic_DNA"/>
</dbReference>
<accession>A0AAD3DK77</accession>
<sequence length="168" mass="17332">MASTAAGTWFNMRVLVRALLLIALASTASAAQPARRSASEYLFGSNSDAKPSLARRFLSEFYWGGRLITHPIARSAYEVSSDGPEAAPGSDVTATGTAPSYGGYYGSPPPAYGAAARSALEVSASSYGGYYGSPSPPAYGARRSAIEVTASSYGGYSPSPSPPTYGTY</sequence>
<name>A0AAD3DK77_9CHLO</name>
<dbReference type="Proteomes" id="UP001054857">
    <property type="component" value="Unassembled WGS sequence"/>
</dbReference>
<protein>
    <submittedName>
        <fullName evidence="2">Uncharacterized protein</fullName>
    </submittedName>
</protein>
<keyword evidence="1" id="KW-0732">Signal</keyword>